<gene>
    <name evidence="3" type="ORF">PPACK8108_LOCUS333</name>
</gene>
<feature type="region of interest" description="Disordered" evidence="1">
    <location>
        <begin position="146"/>
        <end position="168"/>
    </location>
</feature>
<keyword evidence="2" id="KW-1133">Transmembrane helix</keyword>
<evidence type="ECO:0000256" key="1">
    <source>
        <dbReference type="SAM" id="MobiDB-lite"/>
    </source>
</evidence>
<name>A0AAV0ADD3_PHAPC</name>
<evidence type="ECO:0000256" key="2">
    <source>
        <dbReference type="SAM" id="Phobius"/>
    </source>
</evidence>
<sequence>MQPSSSPSINYRRIALAVPLSIGTIIFYLVLSILLSYSILDFISPHPKINAGNNNSLRRPTNVPGNMDPTRNATAPATPTANQSNVNNQIGSNINATRPVGELNSSKQESPSNMIKSGTNSTAQIPILQTEDGIVTVSLNFLKAAKPTNNTSRGNPSSRLKFASQRNY</sequence>
<feature type="compositionally biased region" description="Polar residues" evidence="1">
    <location>
        <begin position="103"/>
        <end position="121"/>
    </location>
</feature>
<feature type="transmembrane region" description="Helical" evidence="2">
    <location>
        <begin position="20"/>
        <end position="40"/>
    </location>
</feature>
<keyword evidence="2" id="KW-0472">Membrane</keyword>
<keyword evidence="4" id="KW-1185">Reference proteome</keyword>
<dbReference type="Proteomes" id="UP001153365">
    <property type="component" value="Unassembled WGS sequence"/>
</dbReference>
<dbReference type="EMBL" id="CALTRL010000028">
    <property type="protein sequence ID" value="CAH7666021.1"/>
    <property type="molecule type" value="Genomic_DNA"/>
</dbReference>
<protein>
    <submittedName>
        <fullName evidence="3">Expressed protein</fullName>
    </submittedName>
</protein>
<proteinExistence type="predicted"/>
<feature type="region of interest" description="Disordered" evidence="1">
    <location>
        <begin position="102"/>
        <end position="121"/>
    </location>
</feature>
<reference evidence="3" key="1">
    <citation type="submission" date="2022-06" db="EMBL/GenBank/DDBJ databases">
        <authorList>
            <consortium name="SYNGENTA / RWTH Aachen University"/>
        </authorList>
    </citation>
    <scope>NUCLEOTIDE SEQUENCE</scope>
</reference>
<accession>A0AAV0ADD3</accession>
<feature type="compositionally biased region" description="Polar residues" evidence="1">
    <location>
        <begin position="147"/>
        <end position="168"/>
    </location>
</feature>
<organism evidence="3 4">
    <name type="scientific">Phakopsora pachyrhizi</name>
    <name type="common">Asian soybean rust disease fungus</name>
    <dbReference type="NCBI Taxonomy" id="170000"/>
    <lineage>
        <taxon>Eukaryota</taxon>
        <taxon>Fungi</taxon>
        <taxon>Dikarya</taxon>
        <taxon>Basidiomycota</taxon>
        <taxon>Pucciniomycotina</taxon>
        <taxon>Pucciniomycetes</taxon>
        <taxon>Pucciniales</taxon>
        <taxon>Phakopsoraceae</taxon>
        <taxon>Phakopsora</taxon>
    </lineage>
</organism>
<evidence type="ECO:0000313" key="3">
    <source>
        <dbReference type="EMBL" id="CAH7666021.1"/>
    </source>
</evidence>
<keyword evidence="2" id="KW-0812">Transmembrane</keyword>
<dbReference type="AlphaFoldDB" id="A0AAV0ADD3"/>
<comment type="caution">
    <text evidence="3">The sequence shown here is derived from an EMBL/GenBank/DDBJ whole genome shotgun (WGS) entry which is preliminary data.</text>
</comment>
<evidence type="ECO:0000313" key="4">
    <source>
        <dbReference type="Proteomes" id="UP001153365"/>
    </source>
</evidence>